<protein>
    <submittedName>
        <fullName evidence="2">Uncharacterized protein</fullName>
    </submittedName>
</protein>
<gene>
    <name evidence="2" type="ORF">SNE35_10370</name>
</gene>
<feature type="signal peptide" evidence="1">
    <location>
        <begin position="1"/>
        <end position="22"/>
    </location>
</feature>
<evidence type="ECO:0000313" key="2">
    <source>
        <dbReference type="EMBL" id="MDY0744914.1"/>
    </source>
</evidence>
<comment type="caution">
    <text evidence="2">The sequence shown here is derived from an EMBL/GenBank/DDBJ whole genome shotgun (WGS) entry which is preliminary data.</text>
</comment>
<feature type="chain" id="PRO_5045883308" evidence="1">
    <location>
        <begin position="23"/>
        <end position="128"/>
    </location>
</feature>
<name>A0ABU5DI74_9BURK</name>
<evidence type="ECO:0000313" key="3">
    <source>
        <dbReference type="Proteomes" id="UP001285263"/>
    </source>
</evidence>
<reference evidence="2 3" key="1">
    <citation type="submission" date="2023-11" db="EMBL/GenBank/DDBJ databases">
        <title>Paucibacter sp. nov., isolated from fresh soil in Korea.</title>
        <authorList>
            <person name="Le N.T.T."/>
        </authorList>
    </citation>
    <scope>NUCLEOTIDE SEQUENCE [LARGE SCALE GENOMIC DNA]</scope>
    <source>
        <strain evidence="2 3">R3-3</strain>
    </source>
</reference>
<keyword evidence="3" id="KW-1185">Reference proteome</keyword>
<dbReference type="RefSeq" id="WP_320422823.1">
    <property type="nucleotide sequence ID" value="NZ_JAXCLA010000003.1"/>
</dbReference>
<sequence>MKPHLFPAVAATVLGLSCPASWSMGDASCKDVSDMQAIEALRVKVRSERLYSSWAKEQCLSFYPEHCDNAVVELAIRELHSDQCGGDPNTGPVVDRFRVFKQSSRIDWFDPVAAEYVEFDKVHTNGKR</sequence>
<dbReference type="Proteomes" id="UP001285263">
    <property type="component" value="Unassembled WGS sequence"/>
</dbReference>
<keyword evidence="1" id="KW-0732">Signal</keyword>
<proteinExistence type="predicted"/>
<dbReference type="PROSITE" id="PS51257">
    <property type="entry name" value="PROKAR_LIPOPROTEIN"/>
    <property type="match status" value="1"/>
</dbReference>
<dbReference type="EMBL" id="JAXCLA010000003">
    <property type="protein sequence ID" value="MDY0744914.1"/>
    <property type="molecule type" value="Genomic_DNA"/>
</dbReference>
<organism evidence="2 3">
    <name type="scientific">Roseateles agri</name>
    <dbReference type="NCBI Taxonomy" id="3098619"/>
    <lineage>
        <taxon>Bacteria</taxon>
        <taxon>Pseudomonadati</taxon>
        <taxon>Pseudomonadota</taxon>
        <taxon>Betaproteobacteria</taxon>
        <taxon>Burkholderiales</taxon>
        <taxon>Sphaerotilaceae</taxon>
        <taxon>Roseateles</taxon>
    </lineage>
</organism>
<evidence type="ECO:0000256" key="1">
    <source>
        <dbReference type="SAM" id="SignalP"/>
    </source>
</evidence>
<accession>A0ABU5DI74</accession>